<protein>
    <submittedName>
        <fullName evidence="1">Uncharacterized protein</fullName>
    </submittedName>
</protein>
<proteinExistence type="predicted"/>
<dbReference type="AlphaFoldDB" id="A0A0A6PKU2"/>
<name>A0A0A6PKU2_9GAMM</name>
<evidence type="ECO:0000313" key="1">
    <source>
        <dbReference type="EMBL" id="KHD11255.1"/>
    </source>
</evidence>
<gene>
    <name evidence="1" type="ORF">PN36_00120</name>
</gene>
<dbReference type="EMBL" id="JSZA02000001">
    <property type="protein sequence ID" value="KHD11255.1"/>
    <property type="molecule type" value="Genomic_DNA"/>
</dbReference>
<keyword evidence="2" id="KW-1185">Reference proteome</keyword>
<comment type="caution">
    <text evidence="1">The sequence shown here is derived from an EMBL/GenBank/DDBJ whole genome shotgun (WGS) entry which is preliminary data.</text>
</comment>
<sequence length="83" mass="9363">MMPCSFLESFVSVNNLSKSMTVGGSTQCHWRRGGCTKNHGPCRGNPLWLPLTKVALVDQLEFLVLGRILVFFSSKKIEHQLWV</sequence>
<evidence type="ECO:0000313" key="2">
    <source>
        <dbReference type="Proteomes" id="UP000030428"/>
    </source>
</evidence>
<accession>A0A0A6PKU2</accession>
<reference evidence="1 2" key="1">
    <citation type="journal article" date="2016" name="Front. Microbiol.">
        <title>Single-Cell (Meta-)Genomics of a Dimorphic Candidatus Thiomargarita nelsonii Reveals Genomic Plasticity.</title>
        <authorList>
            <person name="Flood B.E."/>
            <person name="Fliss P."/>
            <person name="Jones D.S."/>
            <person name="Dick G.J."/>
            <person name="Jain S."/>
            <person name="Kaster A.K."/>
            <person name="Winkel M."/>
            <person name="Mussmann M."/>
            <person name="Bailey J."/>
        </authorList>
    </citation>
    <scope>NUCLEOTIDE SEQUENCE [LARGE SCALE GENOMIC DNA]</scope>
    <source>
        <strain evidence="1">Hydrate Ridge</strain>
    </source>
</reference>
<organism evidence="1 2">
    <name type="scientific">Candidatus Thiomargarita nelsonii</name>
    <dbReference type="NCBI Taxonomy" id="1003181"/>
    <lineage>
        <taxon>Bacteria</taxon>
        <taxon>Pseudomonadati</taxon>
        <taxon>Pseudomonadota</taxon>
        <taxon>Gammaproteobacteria</taxon>
        <taxon>Thiotrichales</taxon>
        <taxon>Thiotrichaceae</taxon>
        <taxon>Thiomargarita</taxon>
    </lineage>
</organism>
<dbReference type="Proteomes" id="UP000030428">
    <property type="component" value="Unassembled WGS sequence"/>
</dbReference>